<evidence type="ECO:0000256" key="5">
    <source>
        <dbReference type="ARBA" id="ARBA00022729"/>
    </source>
</evidence>
<dbReference type="GO" id="GO:0005524">
    <property type="term" value="F:ATP binding"/>
    <property type="evidence" value="ECO:0007669"/>
    <property type="project" value="UniProtKB-UniRule"/>
</dbReference>
<dbReference type="Gene3D" id="3.30.200.20">
    <property type="entry name" value="Phosphorylase Kinase, domain 1"/>
    <property type="match status" value="1"/>
</dbReference>
<dbReference type="InterPro" id="IPR000719">
    <property type="entry name" value="Prot_kinase_dom"/>
</dbReference>
<evidence type="ECO:0000256" key="9">
    <source>
        <dbReference type="ARBA" id="ARBA00022840"/>
    </source>
</evidence>
<dbReference type="InterPro" id="IPR001245">
    <property type="entry name" value="Ser-Thr/Tyr_kinase_cat_dom"/>
</dbReference>
<keyword evidence="4 15" id="KW-0812">Transmembrane</keyword>
<feature type="domain" description="Protein kinase" evidence="16">
    <location>
        <begin position="125"/>
        <end position="198"/>
    </location>
</feature>
<proteinExistence type="predicted"/>
<keyword evidence="2" id="KW-0723">Serine/threonine-protein kinase</keyword>
<name>A0A9I9EG65_CUCME</name>
<evidence type="ECO:0000256" key="15">
    <source>
        <dbReference type="SAM" id="Phobius"/>
    </source>
</evidence>
<evidence type="ECO:0000256" key="3">
    <source>
        <dbReference type="ARBA" id="ARBA00022679"/>
    </source>
</evidence>
<keyword evidence="7 14" id="KW-0547">Nucleotide-binding</keyword>
<dbReference type="Pfam" id="PF07714">
    <property type="entry name" value="PK_Tyr_Ser-Thr"/>
    <property type="match status" value="1"/>
</dbReference>
<dbReference type="Gramene" id="MELO3C033031.2.1">
    <property type="protein sequence ID" value="MELO3C033031.2.1"/>
    <property type="gene ID" value="MELO3C033031.2"/>
</dbReference>
<dbReference type="AlphaFoldDB" id="A0A9I9EG65"/>
<dbReference type="PANTHER" id="PTHR27002">
    <property type="entry name" value="RECEPTOR-LIKE SERINE/THREONINE-PROTEIN KINASE SD1-8"/>
    <property type="match status" value="1"/>
</dbReference>
<keyword evidence="9 14" id="KW-0067">ATP-binding</keyword>
<dbReference type="GO" id="GO:0005886">
    <property type="term" value="C:plasma membrane"/>
    <property type="evidence" value="ECO:0007669"/>
    <property type="project" value="TreeGrafter"/>
</dbReference>
<comment type="subcellular location">
    <subcellularLocation>
        <location evidence="1">Membrane</location>
        <topology evidence="1">Single-pass membrane protein</topology>
    </subcellularLocation>
</comment>
<protein>
    <recommendedName>
        <fullName evidence="16">Protein kinase domain-containing protein</fullName>
    </recommendedName>
</protein>
<evidence type="ECO:0000256" key="12">
    <source>
        <dbReference type="ARBA" id="ARBA00023170"/>
    </source>
</evidence>
<dbReference type="FunFam" id="3.30.200.20:FF:000142">
    <property type="entry name" value="Cysteine-rich receptor-like protein kinase 10"/>
    <property type="match status" value="1"/>
</dbReference>
<evidence type="ECO:0000313" key="17">
    <source>
        <dbReference type="EnsemblPlants" id="MELO3C033031.2.1"/>
    </source>
</evidence>
<evidence type="ECO:0000259" key="16">
    <source>
        <dbReference type="PROSITE" id="PS50011"/>
    </source>
</evidence>
<keyword evidence="10 15" id="KW-1133">Transmembrane helix</keyword>
<evidence type="ECO:0000256" key="11">
    <source>
        <dbReference type="ARBA" id="ARBA00023136"/>
    </source>
</evidence>
<feature type="transmembrane region" description="Helical" evidence="15">
    <location>
        <begin position="59"/>
        <end position="82"/>
    </location>
</feature>
<dbReference type="PROSITE" id="PS00107">
    <property type="entry name" value="PROTEIN_KINASE_ATP"/>
    <property type="match status" value="1"/>
</dbReference>
<dbReference type="EnsemblPlants" id="MELO3C033031.2.1">
    <property type="protein sequence ID" value="MELO3C033031.2.1"/>
    <property type="gene ID" value="MELO3C033031.2"/>
</dbReference>
<dbReference type="PROSITE" id="PS50011">
    <property type="entry name" value="PROTEIN_KINASE_DOM"/>
    <property type="match status" value="1"/>
</dbReference>
<evidence type="ECO:0000256" key="4">
    <source>
        <dbReference type="ARBA" id="ARBA00022692"/>
    </source>
</evidence>
<evidence type="ECO:0000256" key="7">
    <source>
        <dbReference type="ARBA" id="ARBA00022741"/>
    </source>
</evidence>
<evidence type="ECO:0000256" key="14">
    <source>
        <dbReference type="PROSITE-ProRule" id="PRU10141"/>
    </source>
</evidence>
<keyword evidence="11 15" id="KW-0472">Membrane</keyword>
<evidence type="ECO:0000256" key="10">
    <source>
        <dbReference type="ARBA" id="ARBA00022989"/>
    </source>
</evidence>
<reference evidence="17" key="1">
    <citation type="submission" date="2023-03" db="UniProtKB">
        <authorList>
            <consortium name="EnsemblPlants"/>
        </authorList>
    </citation>
    <scope>IDENTIFICATION</scope>
</reference>
<dbReference type="SUPFAM" id="SSF56112">
    <property type="entry name" value="Protein kinase-like (PK-like)"/>
    <property type="match status" value="1"/>
</dbReference>
<keyword evidence="5" id="KW-0732">Signal</keyword>
<evidence type="ECO:0000256" key="1">
    <source>
        <dbReference type="ARBA" id="ARBA00004167"/>
    </source>
</evidence>
<keyword evidence="6" id="KW-0677">Repeat</keyword>
<dbReference type="PANTHER" id="PTHR27002:SF181">
    <property type="entry name" value="RECEPTOR-LIKE SERINE_THREONINE-PROTEIN KINASE"/>
    <property type="match status" value="1"/>
</dbReference>
<dbReference type="GO" id="GO:0004674">
    <property type="term" value="F:protein serine/threonine kinase activity"/>
    <property type="evidence" value="ECO:0007669"/>
    <property type="project" value="UniProtKB-KW"/>
</dbReference>
<dbReference type="InterPro" id="IPR017441">
    <property type="entry name" value="Protein_kinase_ATP_BS"/>
</dbReference>
<keyword evidence="8" id="KW-0418">Kinase</keyword>
<evidence type="ECO:0000256" key="8">
    <source>
        <dbReference type="ARBA" id="ARBA00022777"/>
    </source>
</evidence>
<evidence type="ECO:0000256" key="2">
    <source>
        <dbReference type="ARBA" id="ARBA00022527"/>
    </source>
</evidence>
<evidence type="ECO:0000256" key="13">
    <source>
        <dbReference type="ARBA" id="ARBA00023180"/>
    </source>
</evidence>
<sequence>MAGSCQLNYEIVPIYAAILPPPIAPLPPPDVPFSSMPPTQTPGVVIGDNNNNNNNTERIVKIVVSSTVSVFIVIFLILILFLRKRKRKQQLKRTFQTSHQSTNEMISIEMLQYDFETIKLGTNGFSSENKIGQGGFGAVYKGKLPSGQEIAVKRLAKDSQQGDVEFRNEVLLVAKLHHRNLVRLLGFCMQNYERLPHL</sequence>
<keyword evidence="3" id="KW-0808">Transferase</keyword>
<accession>A0A9I9EG65</accession>
<keyword evidence="13" id="KW-0325">Glycoprotein</keyword>
<dbReference type="InterPro" id="IPR011009">
    <property type="entry name" value="Kinase-like_dom_sf"/>
</dbReference>
<keyword evidence="12" id="KW-0675">Receptor</keyword>
<evidence type="ECO:0000256" key="6">
    <source>
        <dbReference type="ARBA" id="ARBA00022737"/>
    </source>
</evidence>
<organism evidence="17">
    <name type="scientific">Cucumis melo</name>
    <name type="common">Muskmelon</name>
    <dbReference type="NCBI Taxonomy" id="3656"/>
    <lineage>
        <taxon>Eukaryota</taxon>
        <taxon>Viridiplantae</taxon>
        <taxon>Streptophyta</taxon>
        <taxon>Embryophyta</taxon>
        <taxon>Tracheophyta</taxon>
        <taxon>Spermatophyta</taxon>
        <taxon>Magnoliopsida</taxon>
        <taxon>eudicotyledons</taxon>
        <taxon>Gunneridae</taxon>
        <taxon>Pentapetalae</taxon>
        <taxon>rosids</taxon>
        <taxon>fabids</taxon>
        <taxon>Cucurbitales</taxon>
        <taxon>Cucurbitaceae</taxon>
        <taxon>Benincaseae</taxon>
        <taxon>Cucumis</taxon>
    </lineage>
</organism>
<feature type="binding site" evidence="14">
    <location>
        <position position="153"/>
    </location>
    <ligand>
        <name>ATP</name>
        <dbReference type="ChEBI" id="CHEBI:30616"/>
    </ligand>
</feature>